<dbReference type="PROSITE" id="PS51698">
    <property type="entry name" value="U_BOX"/>
    <property type="match status" value="1"/>
</dbReference>
<dbReference type="AlphaFoldDB" id="A0A0B8RVE2"/>
<evidence type="ECO:0000256" key="3">
    <source>
        <dbReference type="ARBA" id="ARBA00022737"/>
    </source>
</evidence>
<dbReference type="GO" id="GO:0016567">
    <property type="term" value="P:protein ubiquitination"/>
    <property type="evidence" value="ECO:0007669"/>
    <property type="project" value="InterPro"/>
</dbReference>
<dbReference type="PROSITE" id="PS50294">
    <property type="entry name" value="WD_REPEATS_REGION"/>
    <property type="match status" value="4"/>
</dbReference>
<dbReference type="InterPro" id="IPR052085">
    <property type="entry name" value="WD-SAM-U-box"/>
</dbReference>
<feature type="repeat" description="WD" evidence="4">
    <location>
        <begin position="276"/>
        <end position="310"/>
    </location>
</feature>
<dbReference type="SMART" id="SM00320">
    <property type="entry name" value="WD40"/>
    <property type="match status" value="7"/>
</dbReference>
<dbReference type="InterPro" id="IPR015943">
    <property type="entry name" value="WD40/YVTN_repeat-like_dom_sf"/>
</dbReference>
<dbReference type="Pfam" id="PF00400">
    <property type="entry name" value="WD40"/>
    <property type="match status" value="7"/>
</dbReference>
<dbReference type="PANTHER" id="PTHR46573:SF1">
    <property type="entry name" value="WD REPEAT, SAM AND U-BOX DOMAIN-CONTAINING PROTEIN 1"/>
    <property type="match status" value="1"/>
</dbReference>
<evidence type="ECO:0000256" key="2">
    <source>
        <dbReference type="ARBA" id="ARBA00022574"/>
    </source>
</evidence>
<sequence length="484" mass="54164">MVKLICTLADHKDDVNYCAFSSSYLATCSLDKTVRLYSLNNFGEVPYSPLKGHTYAVHCCCFSPSGHILASCSTDGNTILWNTQDGLKVAVLEHPCRNPLRICRFSPDSTYLVSGAADGSVNVWNVQTLKLYRSGSVKDGSLVACAFAPDGRFFVTGSSCGDLTFWDDKMKCLYNEKAHDLGVTCCDFSSRPHSDKQDADYFRMASSGQDGISKIWLISSSDSTGFDLRCRCTLSGHTAPVLACAFSSNGQVLVTGSVDKTVMIFETNTGSILHILTQHTRYVTTCAFAPDMPLFATGSMDKCVHVWQLQLEPEQLFTGSPLIRESKISVDNWTEEDVSVWLQTHNLQDLVEIFKRNNIDGKELLNLTKESLTDDLKIESLGLRSKVLRNIEELRNEMKSASLEIPDEFLCPITKELMKEPVIAADGYSYEKEAMENWIIKKRRSSPMTNLPLQRLVLTPNRTLKMAINRWLETQPKYNEKQTP</sequence>
<dbReference type="Gene3D" id="1.10.150.50">
    <property type="entry name" value="Transcription Factor, Ets-1"/>
    <property type="match status" value="1"/>
</dbReference>
<evidence type="ECO:0000313" key="7">
    <source>
        <dbReference type="EMBL" id="JAG65882.1"/>
    </source>
</evidence>
<dbReference type="Gene3D" id="3.30.40.10">
    <property type="entry name" value="Zinc/RING finger domain, C3HC4 (zinc finger)"/>
    <property type="match status" value="1"/>
</dbReference>
<evidence type="ECO:0000256" key="4">
    <source>
        <dbReference type="PROSITE-ProRule" id="PRU00221"/>
    </source>
</evidence>
<keyword evidence="3" id="KW-0677">Repeat</keyword>
<dbReference type="EMBL" id="GBSH01003145">
    <property type="protein sequence ID" value="JAG65882.1"/>
    <property type="molecule type" value="Transcribed_RNA"/>
</dbReference>
<dbReference type="PANTHER" id="PTHR46573">
    <property type="entry name" value="WD REPEAT, SAM AND U-BOX DOMAIN-CONTAINING PROTEIN 1"/>
    <property type="match status" value="1"/>
</dbReference>
<dbReference type="InterPro" id="IPR013761">
    <property type="entry name" value="SAM/pointed_sf"/>
</dbReference>
<dbReference type="InterPro" id="IPR019775">
    <property type="entry name" value="WD40_repeat_CS"/>
</dbReference>
<dbReference type="CDD" id="cd00200">
    <property type="entry name" value="WD40"/>
    <property type="match status" value="1"/>
</dbReference>
<dbReference type="InterPro" id="IPR020472">
    <property type="entry name" value="WD40_PAC1"/>
</dbReference>
<name>A0A0B8RVE2_9SAUR</name>
<dbReference type="Gene3D" id="2.130.10.10">
    <property type="entry name" value="YVTN repeat-like/Quinoprotein amine dehydrogenase"/>
    <property type="match status" value="3"/>
</dbReference>
<evidence type="ECO:0000259" key="5">
    <source>
        <dbReference type="PROSITE" id="PS50105"/>
    </source>
</evidence>
<dbReference type="Pfam" id="PF07647">
    <property type="entry name" value="SAM_2"/>
    <property type="match status" value="1"/>
</dbReference>
<dbReference type="SUPFAM" id="SSF57850">
    <property type="entry name" value="RING/U-box"/>
    <property type="match status" value="1"/>
</dbReference>
<dbReference type="InterPro" id="IPR013083">
    <property type="entry name" value="Znf_RING/FYVE/PHD"/>
</dbReference>
<evidence type="ECO:0000256" key="1">
    <source>
        <dbReference type="ARBA" id="ARBA00020894"/>
    </source>
</evidence>
<protein>
    <recommendedName>
        <fullName evidence="1">WD repeat, SAM and U-box domain-containing protein 1</fullName>
    </recommendedName>
</protein>
<dbReference type="GO" id="GO:0004842">
    <property type="term" value="F:ubiquitin-protein transferase activity"/>
    <property type="evidence" value="ECO:0007669"/>
    <property type="project" value="InterPro"/>
</dbReference>
<dbReference type="SUPFAM" id="SSF50978">
    <property type="entry name" value="WD40 repeat-like"/>
    <property type="match status" value="1"/>
</dbReference>
<dbReference type="SUPFAM" id="SSF47769">
    <property type="entry name" value="SAM/Pointed domain"/>
    <property type="match status" value="1"/>
</dbReference>
<reference evidence="7" key="1">
    <citation type="journal article" date="2014" name="BMC Genomics">
        <title>RNA-seq and high-definition mass spectrometry reveal the complex and divergent venoms of two rear-fanged colubrid snakes.</title>
        <authorList>
            <person name="McGivern J.J."/>
            <person name="Wray K.P."/>
            <person name="Margres M.J."/>
            <person name="Couch M.E."/>
            <person name="Mackessy S.P."/>
            <person name="Rokyta D.R."/>
        </authorList>
    </citation>
    <scope>NUCLEOTIDE SEQUENCE</scope>
    <source>
        <tissue evidence="7">Venom gland</tissue>
    </source>
</reference>
<organism evidence="7">
    <name type="scientific">Philothamnus irregularis</name>
    <name type="common">brown tree snake</name>
    <dbReference type="NCBI Taxonomy" id="1899461"/>
    <lineage>
        <taxon>Eukaryota</taxon>
        <taxon>Metazoa</taxon>
        <taxon>Chordata</taxon>
        <taxon>Craniata</taxon>
        <taxon>Vertebrata</taxon>
        <taxon>Euteleostomi</taxon>
        <taxon>Lepidosauria</taxon>
        <taxon>Squamata</taxon>
        <taxon>Bifurcata</taxon>
        <taxon>Unidentata</taxon>
        <taxon>Episquamata</taxon>
        <taxon>Toxicofera</taxon>
        <taxon>Serpentes</taxon>
        <taxon>Colubroidea</taxon>
        <taxon>Colubridae</taxon>
        <taxon>Colubrinae</taxon>
        <taxon>Philothamnus</taxon>
    </lineage>
</organism>
<dbReference type="SMART" id="SM00454">
    <property type="entry name" value="SAM"/>
    <property type="match status" value="1"/>
</dbReference>
<dbReference type="InterPro" id="IPR001680">
    <property type="entry name" value="WD40_rpt"/>
</dbReference>
<accession>A0A0B8RVE2</accession>
<dbReference type="InterPro" id="IPR036322">
    <property type="entry name" value="WD40_repeat_dom_sf"/>
</dbReference>
<feature type="domain" description="SAM" evidence="5">
    <location>
        <begin position="333"/>
        <end position="397"/>
    </location>
</feature>
<feature type="repeat" description="WD" evidence="4">
    <location>
        <begin position="50"/>
        <end position="91"/>
    </location>
</feature>
<feature type="domain" description="U-box" evidence="6">
    <location>
        <begin position="404"/>
        <end position="478"/>
    </location>
</feature>
<dbReference type="PRINTS" id="PR00320">
    <property type="entry name" value="GPROTEINBRPT"/>
</dbReference>
<dbReference type="PROSITE" id="PS50082">
    <property type="entry name" value="WD_REPEATS_2"/>
    <property type="match status" value="4"/>
</dbReference>
<dbReference type="CDD" id="cd16655">
    <property type="entry name" value="RING-Ubox_WDSUB1-like"/>
    <property type="match status" value="1"/>
</dbReference>
<dbReference type="Pfam" id="PF04564">
    <property type="entry name" value="U-box"/>
    <property type="match status" value="1"/>
</dbReference>
<feature type="repeat" description="WD" evidence="4">
    <location>
        <begin position="105"/>
        <end position="134"/>
    </location>
</feature>
<dbReference type="PROSITE" id="PS50105">
    <property type="entry name" value="SAM_DOMAIN"/>
    <property type="match status" value="1"/>
</dbReference>
<evidence type="ECO:0000259" key="6">
    <source>
        <dbReference type="PROSITE" id="PS51698"/>
    </source>
</evidence>
<dbReference type="InterPro" id="IPR001660">
    <property type="entry name" value="SAM"/>
</dbReference>
<dbReference type="InterPro" id="IPR003613">
    <property type="entry name" value="Ubox_domain"/>
</dbReference>
<dbReference type="PROSITE" id="PS00678">
    <property type="entry name" value="WD_REPEATS_1"/>
    <property type="match status" value="2"/>
</dbReference>
<keyword evidence="2 4" id="KW-0853">WD repeat</keyword>
<dbReference type="SMART" id="SM00504">
    <property type="entry name" value="Ubox"/>
    <property type="match status" value="1"/>
</dbReference>
<feature type="repeat" description="WD" evidence="4">
    <location>
        <begin position="234"/>
        <end position="275"/>
    </location>
</feature>
<proteinExistence type="predicted"/>